<dbReference type="SMART" id="SM00256">
    <property type="entry name" value="FBOX"/>
    <property type="match status" value="1"/>
</dbReference>
<keyword evidence="3" id="KW-1185">Reference proteome</keyword>
<dbReference type="PROSITE" id="PS50181">
    <property type="entry name" value="FBOX"/>
    <property type="match status" value="1"/>
</dbReference>
<feature type="domain" description="F-box" evidence="1">
    <location>
        <begin position="18"/>
        <end position="71"/>
    </location>
</feature>
<sequence length="219" mass="24702">MEFLKWDPLSATTVSMRGATFLSLPTELAERVVENLGLSDLCSVRLVSQNMSRYANRPLSCLLKDRLYTLHFFIFKHDLQVLYGLCQIPEVRGRIANLMINVFDDSLLRVEPLLYSNLLSTDWDDNLSRRYKAFTGSNQALRLLSGIFEALHGEKGLQSIRIEPGAPHFATYSWPAAAANDFSFGFKGLQRSLTEALQGDGLDQWRVALDKYLGDGPDH</sequence>
<dbReference type="InterPro" id="IPR001810">
    <property type="entry name" value="F-box_dom"/>
</dbReference>
<organism evidence="2 3">
    <name type="scientific">Sporormia fimetaria CBS 119925</name>
    <dbReference type="NCBI Taxonomy" id="1340428"/>
    <lineage>
        <taxon>Eukaryota</taxon>
        <taxon>Fungi</taxon>
        <taxon>Dikarya</taxon>
        <taxon>Ascomycota</taxon>
        <taxon>Pezizomycotina</taxon>
        <taxon>Dothideomycetes</taxon>
        <taxon>Pleosporomycetidae</taxon>
        <taxon>Pleosporales</taxon>
        <taxon>Sporormiaceae</taxon>
        <taxon>Sporormia</taxon>
    </lineage>
</organism>
<dbReference type="SUPFAM" id="SSF81383">
    <property type="entry name" value="F-box domain"/>
    <property type="match status" value="1"/>
</dbReference>
<name>A0A6A6UWC6_9PLEO</name>
<dbReference type="Pfam" id="PF00646">
    <property type="entry name" value="F-box"/>
    <property type="match status" value="1"/>
</dbReference>
<gene>
    <name evidence="2" type="ORF">M011DRAFT_481937</name>
</gene>
<accession>A0A6A6UWC6</accession>
<proteinExistence type="predicted"/>
<dbReference type="Proteomes" id="UP000799440">
    <property type="component" value="Unassembled WGS sequence"/>
</dbReference>
<evidence type="ECO:0000313" key="2">
    <source>
        <dbReference type="EMBL" id="KAF2742143.1"/>
    </source>
</evidence>
<dbReference type="InterPro" id="IPR036047">
    <property type="entry name" value="F-box-like_dom_sf"/>
</dbReference>
<dbReference type="EMBL" id="MU006614">
    <property type="protein sequence ID" value="KAF2742143.1"/>
    <property type="molecule type" value="Genomic_DNA"/>
</dbReference>
<protein>
    <recommendedName>
        <fullName evidence="1">F-box domain-containing protein</fullName>
    </recommendedName>
</protein>
<dbReference type="CDD" id="cd09917">
    <property type="entry name" value="F-box_SF"/>
    <property type="match status" value="1"/>
</dbReference>
<evidence type="ECO:0000259" key="1">
    <source>
        <dbReference type="PROSITE" id="PS50181"/>
    </source>
</evidence>
<dbReference type="AlphaFoldDB" id="A0A6A6UWC6"/>
<evidence type="ECO:0000313" key="3">
    <source>
        <dbReference type="Proteomes" id="UP000799440"/>
    </source>
</evidence>
<reference evidence="2" key="1">
    <citation type="journal article" date="2020" name="Stud. Mycol.">
        <title>101 Dothideomycetes genomes: a test case for predicting lifestyles and emergence of pathogens.</title>
        <authorList>
            <person name="Haridas S."/>
            <person name="Albert R."/>
            <person name="Binder M."/>
            <person name="Bloem J."/>
            <person name="Labutti K."/>
            <person name="Salamov A."/>
            <person name="Andreopoulos B."/>
            <person name="Baker S."/>
            <person name="Barry K."/>
            <person name="Bills G."/>
            <person name="Bluhm B."/>
            <person name="Cannon C."/>
            <person name="Castanera R."/>
            <person name="Culley D."/>
            <person name="Daum C."/>
            <person name="Ezra D."/>
            <person name="Gonzalez J."/>
            <person name="Henrissat B."/>
            <person name="Kuo A."/>
            <person name="Liang C."/>
            <person name="Lipzen A."/>
            <person name="Lutzoni F."/>
            <person name="Magnuson J."/>
            <person name="Mondo S."/>
            <person name="Nolan M."/>
            <person name="Ohm R."/>
            <person name="Pangilinan J."/>
            <person name="Park H.-J."/>
            <person name="Ramirez L."/>
            <person name="Alfaro M."/>
            <person name="Sun H."/>
            <person name="Tritt A."/>
            <person name="Yoshinaga Y."/>
            <person name="Zwiers L.-H."/>
            <person name="Turgeon B."/>
            <person name="Goodwin S."/>
            <person name="Spatafora J."/>
            <person name="Crous P."/>
            <person name="Grigoriev I."/>
        </authorList>
    </citation>
    <scope>NUCLEOTIDE SEQUENCE</scope>
    <source>
        <strain evidence="2">CBS 119925</strain>
    </source>
</reference>